<evidence type="ECO:0000256" key="1">
    <source>
        <dbReference type="ARBA" id="ARBA00004651"/>
    </source>
</evidence>
<feature type="transmembrane region" description="Helical" evidence="8">
    <location>
        <begin position="87"/>
        <end position="104"/>
    </location>
</feature>
<feature type="transmembrane region" description="Helical" evidence="8">
    <location>
        <begin position="111"/>
        <end position="129"/>
    </location>
</feature>
<keyword evidence="5 8" id="KW-0812">Transmembrane</keyword>
<dbReference type="InterPro" id="IPR002781">
    <property type="entry name" value="TM_pro_TauE-like"/>
</dbReference>
<comment type="caution">
    <text evidence="9">The sequence shown here is derived from an EMBL/GenBank/DDBJ whole genome shotgun (WGS) entry which is preliminary data.</text>
</comment>
<sequence>MRAPVNPLDLFPGGTPALLAVTVAVFVLAGVVKGVVGLGLPTISMAMLALVMAPAQAAALLIVPSLITNLWQARPWPTLFLTLRRIGALQVGVCVGTIAGALWLGAPSGHWASVCLGLALIAYAAWGLFGSPPSVPRRHEQMLGAVVGVVTGVITAATGVFVIPAVPYLQALNLGKDGLIQAMGISFTVSTVALAAGLALNGGYSSGTAGASVLMLLPALIGMALGQWLRNRLSARTFKLCFMISLALLGAYQVVQGWTA</sequence>
<evidence type="ECO:0000256" key="3">
    <source>
        <dbReference type="ARBA" id="ARBA00022448"/>
    </source>
</evidence>
<feature type="transmembrane region" description="Helical" evidence="8">
    <location>
        <begin position="47"/>
        <end position="67"/>
    </location>
</feature>
<evidence type="ECO:0000256" key="2">
    <source>
        <dbReference type="ARBA" id="ARBA00009142"/>
    </source>
</evidence>
<comment type="subcellular location">
    <subcellularLocation>
        <location evidence="1 8">Cell membrane</location>
        <topology evidence="1 8">Multi-pass membrane protein</topology>
    </subcellularLocation>
</comment>
<accession>A0ABX9GCV2</accession>
<reference evidence="9 10" key="1">
    <citation type="submission" date="2018-06" db="EMBL/GenBank/DDBJ databases">
        <title>Genomic Encyclopedia of Type Strains, Phase III (KMG-III): the genomes of soil and plant-associated and newly described type strains.</title>
        <authorList>
            <person name="Whitman W."/>
        </authorList>
    </citation>
    <scope>NUCLEOTIDE SEQUENCE [LARGE SCALE GENOMIC DNA]</scope>
    <source>
        <strain evidence="9 10">CECT 7342</strain>
    </source>
</reference>
<keyword evidence="7 8" id="KW-0472">Membrane</keyword>
<dbReference type="EMBL" id="QNRM01000005">
    <property type="protein sequence ID" value="RBP19226.1"/>
    <property type="molecule type" value="Genomic_DNA"/>
</dbReference>
<dbReference type="PANTHER" id="PTHR30269">
    <property type="entry name" value="TRANSMEMBRANE PROTEIN YFCA"/>
    <property type="match status" value="1"/>
</dbReference>
<feature type="transmembrane region" description="Helical" evidence="8">
    <location>
        <begin position="141"/>
        <end position="166"/>
    </location>
</feature>
<proteinExistence type="inferred from homology"/>
<name>A0ABX9GCV2_9BURK</name>
<evidence type="ECO:0000313" key="9">
    <source>
        <dbReference type="EMBL" id="RBP19226.1"/>
    </source>
</evidence>
<feature type="transmembrane region" description="Helical" evidence="8">
    <location>
        <begin position="206"/>
        <end position="225"/>
    </location>
</feature>
<organism evidence="9 10">
    <name type="scientific">Achromobacter marplatensis</name>
    <dbReference type="NCBI Taxonomy" id="470868"/>
    <lineage>
        <taxon>Bacteria</taxon>
        <taxon>Pseudomonadati</taxon>
        <taxon>Pseudomonadota</taxon>
        <taxon>Betaproteobacteria</taxon>
        <taxon>Burkholderiales</taxon>
        <taxon>Alcaligenaceae</taxon>
        <taxon>Achromobacter</taxon>
    </lineage>
</organism>
<evidence type="ECO:0000313" key="10">
    <source>
        <dbReference type="Proteomes" id="UP000252124"/>
    </source>
</evidence>
<dbReference type="Pfam" id="PF01925">
    <property type="entry name" value="TauE"/>
    <property type="match status" value="1"/>
</dbReference>
<keyword evidence="6 8" id="KW-1133">Transmembrane helix</keyword>
<evidence type="ECO:0000256" key="8">
    <source>
        <dbReference type="RuleBase" id="RU363041"/>
    </source>
</evidence>
<evidence type="ECO:0000256" key="6">
    <source>
        <dbReference type="ARBA" id="ARBA00022989"/>
    </source>
</evidence>
<evidence type="ECO:0000256" key="7">
    <source>
        <dbReference type="ARBA" id="ARBA00023136"/>
    </source>
</evidence>
<keyword evidence="4 8" id="KW-1003">Cell membrane</keyword>
<comment type="similarity">
    <text evidence="2 8">Belongs to the 4-toluene sulfonate uptake permease (TSUP) (TC 2.A.102) family.</text>
</comment>
<feature type="transmembrane region" description="Helical" evidence="8">
    <location>
        <begin position="17"/>
        <end position="40"/>
    </location>
</feature>
<keyword evidence="10" id="KW-1185">Reference proteome</keyword>
<dbReference type="PANTHER" id="PTHR30269:SF32">
    <property type="entry name" value="MEMBRANE TRANSPORTER PROTEIN-RELATED"/>
    <property type="match status" value="1"/>
</dbReference>
<gene>
    <name evidence="9" type="ORF">DFP87_105303</name>
</gene>
<dbReference type="Proteomes" id="UP000252124">
    <property type="component" value="Unassembled WGS sequence"/>
</dbReference>
<evidence type="ECO:0000256" key="4">
    <source>
        <dbReference type="ARBA" id="ARBA00022475"/>
    </source>
</evidence>
<feature type="transmembrane region" description="Helical" evidence="8">
    <location>
        <begin position="178"/>
        <end position="200"/>
    </location>
</feature>
<evidence type="ECO:0000256" key="5">
    <source>
        <dbReference type="ARBA" id="ARBA00022692"/>
    </source>
</evidence>
<protein>
    <recommendedName>
        <fullName evidence="8">Probable membrane transporter protein</fullName>
    </recommendedName>
</protein>
<keyword evidence="3" id="KW-0813">Transport</keyword>
<dbReference type="InterPro" id="IPR052017">
    <property type="entry name" value="TSUP"/>
</dbReference>
<feature type="transmembrane region" description="Helical" evidence="8">
    <location>
        <begin position="237"/>
        <end position="255"/>
    </location>
</feature>